<reference evidence="3" key="1">
    <citation type="journal article" date="2018" name="Gigascience">
        <title>Genome assembly of the Pink Ipe (Handroanthus impetiginosus, Bignoniaceae), a highly valued, ecologically keystone Neotropical timber forest tree.</title>
        <authorList>
            <person name="Silva-Junior O.B."/>
            <person name="Grattapaglia D."/>
            <person name="Novaes E."/>
            <person name="Collevatti R.G."/>
        </authorList>
    </citation>
    <scope>NUCLEOTIDE SEQUENCE [LARGE SCALE GENOMIC DNA]</scope>
    <source>
        <strain evidence="3">cv. UFG-1</strain>
    </source>
</reference>
<gene>
    <name evidence="2" type="ORF">CDL12_26971</name>
</gene>
<dbReference type="Proteomes" id="UP000231279">
    <property type="component" value="Unassembled WGS sequence"/>
</dbReference>
<evidence type="ECO:0000313" key="2">
    <source>
        <dbReference type="EMBL" id="PIN00526.1"/>
    </source>
</evidence>
<accession>A0A2G9G5D4</accession>
<feature type="transmembrane region" description="Helical" evidence="1">
    <location>
        <begin position="50"/>
        <end position="67"/>
    </location>
</feature>
<comment type="caution">
    <text evidence="2">The sequence shown here is derived from an EMBL/GenBank/DDBJ whole genome shotgun (WGS) entry which is preliminary data.</text>
</comment>
<dbReference type="AlphaFoldDB" id="A0A2G9G5D4"/>
<name>A0A2G9G5D4_9LAMI</name>
<sequence length="83" mass="10015">MNMTMELRHSWCGKYTAHCWKKLSDMTTYSHGFDPFNVLKWLDSRWSSSLSFLLLLFLLFFFSLWWLKDLYTLLGLHFAVLLN</sequence>
<keyword evidence="1" id="KW-0812">Transmembrane</keyword>
<keyword evidence="3" id="KW-1185">Reference proteome</keyword>
<dbReference type="EMBL" id="NKXS01006911">
    <property type="protein sequence ID" value="PIN00526.1"/>
    <property type="molecule type" value="Genomic_DNA"/>
</dbReference>
<protein>
    <submittedName>
        <fullName evidence="2">Uncharacterized protein</fullName>
    </submittedName>
</protein>
<keyword evidence="1" id="KW-1133">Transmembrane helix</keyword>
<evidence type="ECO:0000256" key="1">
    <source>
        <dbReference type="SAM" id="Phobius"/>
    </source>
</evidence>
<evidence type="ECO:0000313" key="3">
    <source>
        <dbReference type="Proteomes" id="UP000231279"/>
    </source>
</evidence>
<keyword evidence="1" id="KW-0472">Membrane</keyword>
<proteinExistence type="predicted"/>
<organism evidence="2 3">
    <name type="scientific">Handroanthus impetiginosus</name>
    <dbReference type="NCBI Taxonomy" id="429701"/>
    <lineage>
        <taxon>Eukaryota</taxon>
        <taxon>Viridiplantae</taxon>
        <taxon>Streptophyta</taxon>
        <taxon>Embryophyta</taxon>
        <taxon>Tracheophyta</taxon>
        <taxon>Spermatophyta</taxon>
        <taxon>Magnoliopsida</taxon>
        <taxon>eudicotyledons</taxon>
        <taxon>Gunneridae</taxon>
        <taxon>Pentapetalae</taxon>
        <taxon>asterids</taxon>
        <taxon>lamiids</taxon>
        <taxon>Lamiales</taxon>
        <taxon>Bignoniaceae</taxon>
        <taxon>Crescentiina</taxon>
        <taxon>Tabebuia alliance</taxon>
        <taxon>Handroanthus</taxon>
    </lineage>
</organism>